<feature type="transmembrane region" description="Helical" evidence="2">
    <location>
        <begin position="631"/>
        <end position="654"/>
    </location>
</feature>
<organism evidence="4 6">
    <name type="scientific">Hortaea werneckii</name>
    <name type="common">Black yeast</name>
    <name type="synonym">Cladosporium werneckii</name>
    <dbReference type="NCBI Taxonomy" id="91943"/>
    <lineage>
        <taxon>Eukaryota</taxon>
        <taxon>Fungi</taxon>
        <taxon>Dikarya</taxon>
        <taxon>Ascomycota</taxon>
        <taxon>Pezizomycotina</taxon>
        <taxon>Dothideomycetes</taxon>
        <taxon>Dothideomycetidae</taxon>
        <taxon>Mycosphaerellales</taxon>
        <taxon>Teratosphaeriaceae</taxon>
        <taxon>Hortaea</taxon>
    </lineage>
</organism>
<name>A0A3M7HEA1_HORWE</name>
<feature type="transmembrane region" description="Helical" evidence="2">
    <location>
        <begin position="61"/>
        <end position="79"/>
    </location>
</feature>
<dbReference type="Proteomes" id="UP000269539">
    <property type="component" value="Unassembled WGS sequence"/>
</dbReference>
<keyword evidence="2" id="KW-0812">Transmembrane</keyword>
<feature type="compositionally biased region" description="Low complexity" evidence="1">
    <location>
        <begin position="7"/>
        <end position="26"/>
    </location>
</feature>
<protein>
    <submittedName>
        <fullName evidence="4">Uncharacterized protein</fullName>
    </submittedName>
</protein>
<proteinExistence type="predicted"/>
<evidence type="ECO:0000313" key="3">
    <source>
        <dbReference type="EMBL" id="RMY67703.1"/>
    </source>
</evidence>
<keyword evidence="2" id="KW-0472">Membrane</keyword>
<evidence type="ECO:0000256" key="2">
    <source>
        <dbReference type="SAM" id="Phobius"/>
    </source>
</evidence>
<dbReference type="Proteomes" id="UP000281468">
    <property type="component" value="Unassembled WGS sequence"/>
</dbReference>
<keyword evidence="2" id="KW-1133">Transmembrane helix</keyword>
<accession>A0A3M7HEA1</accession>
<sequence length="730" mass="80933">MRDRRNTSLSISSNSSTNSTTSNYSNAEKRYLSPPVSPSLPAPATTVTKGNTNRQWKRSTIAKVLLSICTVLLVFRYFLGQAITPQLSTPSQEQHASQLSQSEPQALEVTTRAGQRKWSVAIPHNATFPLHAGQYDDICRQAEDLKDRLDSGSRTFGLRDWRKKSPYYSVDRNYLDVADAEFSGALPLSNVTSAESVCRSSLTFALDTTEASFGKTLLMLWMSYGLAKKEGRAFFIDDTRWPYGKYSSFFPALPEQGCSPPPQHHIVPCPHQARHLVVSAATAKWTFGPAFEQEYTHARQQGVDKYRQIYDLARQGFEDLFGLVGEDKTYAASRIAKLKEDAAAHHGSVVGMQIRRGDLHPSEYQFSHDYIPLARYASGARSLFRKLLGGSLPQPLQGDNNADEISQVLEYVHSPLLLASDDPDIGQSPELTQAAAPFTIQKAQERIMLATKAALDQTSPKQDIREPGSAYVKHVDENTGWEGGFFSALFFSLGNQSPSGSAGRLRDLAESGGEIEVPEQAMRMRELVGRAYLIDLAVLGEGDGVVCASTLSDFVKLKPFNEIPTSSWIRSWSSTMSDLATNYLGAAIFWSYILAALAFTGIAIHTILKIKPLPPTRPRNNDDAKLHAQSLRLFTLLATLSFTLLSANMLHVLIHSFEHWHSTLPLPHTHHETQQSALTVWLSLTWHWSTTSSLFQDFAHAILATPARRIWTFSELGLAIAQCDQPSTLE</sequence>
<evidence type="ECO:0000313" key="6">
    <source>
        <dbReference type="Proteomes" id="UP000281468"/>
    </source>
</evidence>
<feature type="transmembrane region" description="Helical" evidence="2">
    <location>
        <begin position="583"/>
        <end position="610"/>
    </location>
</feature>
<dbReference type="EMBL" id="QWIQ01000057">
    <property type="protein sequence ID" value="RMZ11731.1"/>
    <property type="molecule type" value="Genomic_DNA"/>
</dbReference>
<evidence type="ECO:0000313" key="4">
    <source>
        <dbReference type="EMBL" id="RMZ11731.1"/>
    </source>
</evidence>
<dbReference type="EMBL" id="QWIO01001691">
    <property type="protein sequence ID" value="RMY67703.1"/>
    <property type="molecule type" value="Genomic_DNA"/>
</dbReference>
<evidence type="ECO:0000313" key="5">
    <source>
        <dbReference type="Proteomes" id="UP000269539"/>
    </source>
</evidence>
<evidence type="ECO:0000256" key="1">
    <source>
        <dbReference type="SAM" id="MobiDB-lite"/>
    </source>
</evidence>
<gene>
    <name evidence="4" type="ORF">D0862_02892</name>
    <name evidence="3" type="ORF">D0864_11515</name>
</gene>
<comment type="caution">
    <text evidence="4">The sequence shown here is derived from an EMBL/GenBank/DDBJ whole genome shotgun (WGS) entry which is preliminary data.</text>
</comment>
<feature type="region of interest" description="Disordered" evidence="1">
    <location>
        <begin position="1"/>
        <end position="53"/>
    </location>
</feature>
<dbReference type="AlphaFoldDB" id="A0A3M7HEA1"/>
<reference evidence="5 6" key="1">
    <citation type="journal article" date="2018" name="BMC Genomics">
        <title>Genomic evidence for intraspecific hybridization in a clonal and extremely halotolerant yeast.</title>
        <authorList>
            <person name="Gostincar C."/>
            <person name="Stajich J.E."/>
            <person name="Zupancic J."/>
            <person name="Zalar P."/>
            <person name="Gunde-Cimerman N."/>
        </authorList>
    </citation>
    <scope>NUCLEOTIDE SEQUENCE [LARGE SCALE GENOMIC DNA]</scope>
    <source>
        <strain evidence="3 5">EXF-10513</strain>
        <strain evidence="4 6">EXF-171</strain>
    </source>
</reference>